<dbReference type="EMBL" id="LGRX02033108">
    <property type="protein sequence ID" value="KAK3242888.1"/>
    <property type="molecule type" value="Genomic_DNA"/>
</dbReference>
<sequence length="72" mass="7646">MGGRLAGMAERDAREGMERVDWFRGAGRGVGWDGRHGEVRVAVGGGEGVAEEMVVKGGEQRKVLCGEEGESE</sequence>
<gene>
    <name evidence="1" type="ORF">CYMTET_47441</name>
</gene>
<comment type="caution">
    <text evidence="1">The sequence shown here is derived from an EMBL/GenBank/DDBJ whole genome shotgun (WGS) entry which is preliminary data.</text>
</comment>
<dbReference type="AlphaFoldDB" id="A0AAE0EVZ9"/>
<name>A0AAE0EVZ9_9CHLO</name>
<organism evidence="1 2">
    <name type="scientific">Cymbomonas tetramitiformis</name>
    <dbReference type="NCBI Taxonomy" id="36881"/>
    <lineage>
        <taxon>Eukaryota</taxon>
        <taxon>Viridiplantae</taxon>
        <taxon>Chlorophyta</taxon>
        <taxon>Pyramimonadophyceae</taxon>
        <taxon>Pyramimonadales</taxon>
        <taxon>Pyramimonadaceae</taxon>
        <taxon>Cymbomonas</taxon>
    </lineage>
</organism>
<reference evidence="1 2" key="1">
    <citation type="journal article" date="2015" name="Genome Biol. Evol.">
        <title>Comparative Genomics of a Bacterivorous Green Alga Reveals Evolutionary Causalities and Consequences of Phago-Mixotrophic Mode of Nutrition.</title>
        <authorList>
            <person name="Burns J.A."/>
            <person name="Paasch A."/>
            <person name="Narechania A."/>
            <person name="Kim E."/>
        </authorList>
    </citation>
    <scope>NUCLEOTIDE SEQUENCE [LARGE SCALE GENOMIC DNA]</scope>
    <source>
        <strain evidence="1 2">PLY_AMNH</strain>
    </source>
</reference>
<accession>A0AAE0EVZ9</accession>
<keyword evidence="2" id="KW-1185">Reference proteome</keyword>
<evidence type="ECO:0000313" key="2">
    <source>
        <dbReference type="Proteomes" id="UP001190700"/>
    </source>
</evidence>
<proteinExistence type="predicted"/>
<evidence type="ECO:0000313" key="1">
    <source>
        <dbReference type="EMBL" id="KAK3242888.1"/>
    </source>
</evidence>
<protein>
    <submittedName>
        <fullName evidence="1">Uncharacterized protein</fullName>
    </submittedName>
</protein>
<dbReference type="Proteomes" id="UP001190700">
    <property type="component" value="Unassembled WGS sequence"/>
</dbReference>